<evidence type="ECO:0000313" key="2">
    <source>
        <dbReference type="Proteomes" id="UP000297910"/>
    </source>
</evidence>
<comment type="caution">
    <text evidence="1">The sequence shown here is derived from an EMBL/GenBank/DDBJ whole genome shotgun (WGS) entry which is preliminary data.</text>
</comment>
<keyword evidence="2" id="KW-1185">Reference proteome</keyword>
<gene>
    <name evidence="1" type="ORF">BPAE_0087g00360</name>
</gene>
<accession>A0A4Z1FQ79</accession>
<protein>
    <submittedName>
        <fullName evidence="1">Uncharacterized protein</fullName>
    </submittedName>
</protein>
<sequence length="265" mass="31268">MITDAKQLEKNSASVFTREKPRLRTSVNREVKSKDEVPSSIAKLIFDSAYCNAKMNAYSENIRQRIPEKEVIVDNFVELWKEQQKTIILAWSLEYDGYVFCLRWERMDSKLKSNKVGESSDIFKKVIASLQLIIEATTLRFTPETNFSGTGPVKEDMDSYNRKVESQYNVRERKHRQAWLDKNHGRMEGYQSLSTHNDHAHYMSRQYSNFPDVKKAFKLDRLDTPYRLTEKEWLEHSQWVKEDDSKKYLQTQLPRRTGLAAIRIN</sequence>
<proteinExistence type="predicted"/>
<dbReference type="Proteomes" id="UP000297910">
    <property type="component" value="Unassembled WGS sequence"/>
</dbReference>
<dbReference type="EMBL" id="PQXI01000087">
    <property type="protein sequence ID" value="TGO25129.1"/>
    <property type="molecule type" value="Genomic_DNA"/>
</dbReference>
<organism evidence="1 2">
    <name type="scientific">Botrytis paeoniae</name>
    <dbReference type="NCBI Taxonomy" id="278948"/>
    <lineage>
        <taxon>Eukaryota</taxon>
        <taxon>Fungi</taxon>
        <taxon>Dikarya</taxon>
        <taxon>Ascomycota</taxon>
        <taxon>Pezizomycotina</taxon>
        <taxon>Leotiomycetes</taxon>
        <taxon>Helotiales</taxon>
        <taxon>Sclerotiniaceae</taxon>
        <taxon>Botrytis</taxon>
    </lineage>
</organism>
<name>A0A4Z1FQ79_9HELO</name>
<dbReference type="AlphaFoldDB" id="A0A4Z1FQ79"/>
<reference evidence="1 2" key="1">
    <citation type="submission" date="2017-12" db="EMBL/GenBank/DDBJ databases">
        <title>Comparative genomics of Botrytis spp.</title>
        <authorList>
            <person name="Valero-Jimenez C.A."/>
            <person name="Tapia P."/>
            <person name="Veloso J."/>
            <person name="Silva-Moreno E."/>
            <person name="Staats M."/>
            <person name="Valdes J.H."/>
            <person name="Van Kan J.A.L."/>
        </authorList>
    </citation>
    <scope>NUCLEOTIDE SEQUENCE [LARGE SCALE GENOMIC DNA]</scope>
    <source>
        <strain evidence="1 2">Bp0003</strain>
    </source>
</reference>
<evidence type="ECO:0000313" key="1">
    <source>
        <dbReference type="EMBL" id="TGO25129.1"/>
    </source>
</evidence>